<dbReference type="Proteomes" id="UP000295264">
    <property type="component" value="Unassembled WGS sequence"/>
</dbReference>
<evidence type="ECO:0000313" key="3">
    <source>
        <dbReference type="Proteomes" id="UP000295264"/>
    </source>
</evidence>
<accession>A0A484GYR7</accession>
<dbReference type="InterPro" id="IPR026718">
    <property type="entry name" value="Luzp2"/>
</dbReference>
<evidence type="ECO:0008006" key="4">
    <source>
        <dbReference type="Google" id="ProtNLM"/>
    </source>
</evidence>
<keyword evidence="3" id="KW-1185">Reference proteome</keyword>
<sequence>ILQAQQLTDLERKLAVAKNELEKAALDRASQLKAMKETVQLCLSAVFHDQPPPPLNLFKPSPTRISIPSMPNDTKIADARTRSKDQQTTSEAHESSQVETTKEEYLSTPECDTQIGSTTCSMKHKENPASNDTAESEPVPQNVMVPPCTECEEEKNPGKQLTSTEGKANREKK</sequence>
<evidence type="ECO:0000313" key="2">
    <source>
        <dbReference type="EMBL" id="TEA41024.1"/>
    </source>
</evidence>
<feature type="compositionally biased region" description="Basic and acidic residues" evidence="1">
    <location>
        <begin position="75"/>
        <end position="105"/>
    </location>
</feature>
<dbReference type="AlphaFoldDB" id="A0A484GYR7"/>
<name>A0A484GYR7_SOUCH</name>
<reference evidence="2 3" key="1">
    <citation type="journal article" date="2018" name="Genomics">
        <title>Molecular footprints of inshore aquatic adaptation in Indo-Pacific humpback dolphin (Sousa chinensis).</title>
        <authorList>
            <person name="Ming Y."/>
            <person name="Jian J."/>
            <person name="Yu F."/>
            <person name="Yu X."/>
            <person name="Wang J."/>
            <person name="Liu W."/>
        </authorList>
    </citation>
    <scope>NUCLEOTIDE SEQUENCE [LARGE SCALE GENOMIC DNA]</scope>
    <source>
        <strain evidence="2">MY-2018</strain>
        <tissue evidence="2">Skin</tissue>
    </source>
</reference>
<feature type="compositionally biased region" description="Polar residues" evidence="1">
    <location>
        <begin position="110"/>
        <end position="121"/>
    </location>
</feature>
<dbReference type="PANTHER" id="PTHR22414">
    <property type="entry name" value="LEUCINE ZIPPER PROTEIN 2"/>
    <property type="match status" value="1"/>
</dbReference>
<feature type="non-terminal residue" evidence="2">
    <location>
        <position position="1"/>
    </location>
</feature>
<gene>
    <name evidence="2" type="ORF">DBR06_SOUSAS9010060</name>
</gene>
<organism evidence="2 3">
    <name type="scientific">Sousa chinensis</name>
    <name type="common">Indo-pacific humpbacked dolphin</name>
    <name type="synonym">Steno chinensis</name>
    <dbReference type="NCBI Taxonomy" id="103600"/>
    <lineage>
        <taxon>Eukaryota</taxon>
        <taxon>Metazoa</taxon>
        <taxon>Chordata</taxon>
        <taxon>Craniata</taxon>
        <taxon>Vertebrata</taxon>
        <taxon>Euteleostomi</taxon>
        <taxon>Mammalia</taxon>
        <taxon>Eutheria</taxon>
        <taxon>Laurasiatheria</taxon>
        <taxon>Artiodactyla</taxon>
        <taxon>Whippomorpha</taxon>
        <taxon>Cetacea</taxon>
        <taxon>Odontoceti</taxon>
        <taxon>Delphinidae</taxon>
        <taxon>Sousa</taxon>
    </lineage>
</organism>
<feature type="region of interest" description="Disordered" evidence="1">
    <location>
        <begin position="61"/>
        <end position="173"/>
    </location>
</feature>
<protein>
    <recommendedName>
        <fullName evidence="4">Leucine zipper protein 2</fullName>
    </recommendedName>
</protein>
<feature type="compositionally biased region" description="Polar residues" evidence="1">
    <location>
        <begin position="63"/>
        <end position="72"/>
    </location>
</feature>
<evidence type="ECO:0000256" key="1">
    <source>
        <dbReference type="SAM" id="MobiDB-lite"/>
    </source>
</evidence>
<dbReference type="EMBL" id="QWLN02001874">
    <property type="protein sequence ID" value="TEA41024.1"/>
    <property type="molecule type" value="Genomic_DNA"/>
</dbReference>
<proteinExistence type="predicted"/>
<comment type="caution">
    <text evidence="2">The sequence shown here is derived from an EMBL/GenBank/DDBJ whole genome shotgun (WGS) entry which is preliminary data.</text>
</comment>
<dbReference type="PANTHER" id="PTHR22414:SF0">
    <property type="entry name" value="LEUCINE ZIPPER PROTEIN 2"/>
    <property type="match status" value="1"/>
</dbReference>